<dbReference type="PANTHER" id="PTHR13026:SF0">
    <property type="entry name" value="RIBOSOMAL RNA PROCESSING 1B"/>
    <property type="match status" value="1"/>
</dbReference>
<dbReference type="AlphaFoldDB" id="A0A8E2EUI9"/>
<proteinExistence type="inferred from homology"/>
<name>A0A8E2EUI9_9PEZI</name>
<dbReference type="GO" id="GO:0030688">
    <property type="term" value="C:preribosome, small subunit precursor"/>
    <property type="evidence" value="ECO:0007669"/>
    <property type="project" value="InterPro"/>
</dbReference>
<organism evidence="6 7">
    <name type="scientific">Glonium stellatum</name>
    <dbReference type="NCBI Taxonomy" id="574774"/>
    <lineage>
        <taxon>Eukaryota</taxon>
        <taxon>Fungi</taxon>
        <taxon>Dikarya</taxon>
        <taxon>Ascomycota</taxon>
        <taxon>Pezizomycotina</taxon>
        <taxon>Dothideomycetes</taxon>
        <taxon>Pleosporomycetidae</taxon>
        <taxon>Gloniales</taxon>
        <taxon>Gloniaceae</taxon>
        <taxon>Glonium</taxon>
    </lineage>
</organism>
<feature type="region of interest" description="Disordered" evidence="5">
    <location>
        <begin position="210"/>
        <end position="254"/>
    </location>
</feature>
<protein>
    <submittedName>
        <fullName evidence="6">Nucleolar</fullName>
    </submittedName>
</protein>
<comment type="subcellular location">
    <subcellularLocation>
        <location evidence="1">Nucleus</location>
    </subcellularLocation>
</comment>
<dbReference type="OrthoDB" id="2019504at2759"/>
<dbReference type="Pfam" id="PF05997">
    <property type="entry name" value="Nop52"/>
    <property type="match status" value="1"/>
</dbReference>
<evidence type="ECO:0000313" key="7">
    <source>
        <dbReference type="Proteomes" id="UP000250140"/>
    </source>
</evidence>
<dbReference type="InterPro" id="IPR010301">
    <property type="entry name" value="RRP1"/>
</dbReference>
<dbReference type="SUPFAM" id="SSF48371">
    <property type="entry name" value="ARM repeat"/>
    <property type="match status" value="1"/>
</dbReference>
<reference evidence="6 7" key="1">
    <citation type="journal article" date="2016" name="Nat. Commun.">
        <title>Ectomycorrhizal ecology is imprinted in the genome of the dominant symbiotic fungus Cenococcum geophilum.</title>
        <authorList>
            <consortium name="DOE Joint Genome Institute"/>
            <person name="Peter M."/>
            <person name="Kohler A."/>
            <person name="Ohm R.A."/>
            <person name="Kuo A."/>
            <person name="Krutzmann J."/>
            <person name="Morin E."/>
            <person name="Arend M."/>
            <person name="Barry K.W."/>
            <person name="Binder M."/>
            <person name="Choi C."/>
            <person name="Clum A."/>
            <person name="Copeland A."/>
            <person name="Grisel N."/>
            <person name="Haridas S."/>
            <person name="Kipfer T."/>
            <person name="LaButti K."/>
            <person name="Lindquist E."/>
            <person name="Lipzen A."/>
            <person name="Maire R."/>
            <person name="Meier B."/>
            <person name="Mihaltcheva S."/>
            <person name="Molinier V."/>
            <person name="Murat C."/>
            <person name="Poggeler S."/>
            <person name="Quandt C.A."/>
            <person name="Sperisen C."/>
            <person name="Tritt A."/>
            <person name="Tisserant E."/>
            <person name="Crous P.W."/>
            <person name="Henrissat B."/>
            <person name="Nehls U."/>
            <person name="Egli S."/>
            <person name="Spatafora J.W."/>
            <person name="Grigoriev I.V."/>
            <person name="Martin F.M."/>
        </authorList>
    </citation>
    <scope>NUCLEOTIDE SEQUENCE [LARGE SCALE GENOMIC DNA]</scope>
    <source>
        <strain evidence="6 7">CBS 207.34</strain>
    </source>
</reference>
<dbReference type="EMBL" id="KV750378">
    <property type="protein sequence ID" value="OCL05110.1"/>
    <property type="molecule type" value="Genomic_DNA"/>
</dbReference>
<dbReference type="GO" id="GO:0005634">
    <property type="term" value="C:nucleus"/>
    <property type="evidence" value="ECO:0007669"/>
    <property type="project" value="UniProtKB-SubCell"/>
</dbReference>
<evidence type="ECO:0000256" key="5">
    <source>
        <dbReference type="SAM" id="MobiDB-lite"/>
    </source>
</evidence>
<dbReference type="PANTHER" id="PTHR13026">
    <property type="entry name" value="NNP-1 PROTEIN NOVEL NUCLEAR PROTEIN 1 NOP52"/>
    <property type="match status" value="1"/>
</dbReference>
<keyword evidence="7" id="KW-1185">Reference proteome</keyword>
<keyword evidence="3" id="KW-0698">rRNA processing</keyword>
<comment type="similarity">
    <text evidence="2">Belongs to the RRP1 family.</text>
</comment>
<evidence type="ECO:0000256" key="2">
    <source>
        <dbReference type="ARBA" id="ARBA00006374"/>
    </source>
</evidence>
<evidence type="ECO:0000256" key="3">
    <source>
        <dbReference type="ARBA" id="ARBA00022552"/>
    </source>
</evidence>
<gene>
    <name evidence="6" type="ORF">AOQ84DRAFT_299546</name>
</gene>
<sequence length="254" mass="29811">MATAAQNSPFIRQLASSDKRTRDKALDSLRNFLSGRSRIEEIELLKLWKGLFYCMWMSDKPLIQQRLAVDLAALVDLLHAEVVLPFLDAFWKTMAREWNGIDVLRMDKFLFLIRQYLAASFRQFSKQGWRDTDSIERYMDILTETPLNPTDMKIPNGMRYHVLDIYVDELDKIDEKREGKMPLERLLRPLQVLEKESLMKAVRKRAQEALEDERLKNWNNDPKERQSENGRAVNDARGEGEDDDDDDEWGGIEE</sequence>
<dbReference type="Proteomes" id="UP000250140">
    <property type="component" value="Unassembled WGS sequence"/>
</dbReference>
<feature type="compositionally biased region" description="Basic and acidic residues" evidence="5">
    <location>
        <begin position="210"/>
        <end position="239"/>
    </location>
</feature>
<keyword evidence="4" id="KW-0539">Nucleus</keyword>
<feature type="compositionally biased region" description="Acidic residues" evidence="5">
    <location>
        <begin position="240"/>
        <end position="254"/>
    </location>
</feature>
<dbReference type="GO" id="GO:0006364">
    <property type="term" value="P:rRNA processing"/>
    <property type="evidence" value="ECO:0007669"/>
    <property type="project" value="UniProtKB-KW"/>
</dbReference>
<evidence type="ECO:0000256" key="1">
    <source>
        <dbReference type="ARBA" id="ARBA00004123"/>
    </source>
</evidence>
<accession>A0A8E2EUI9</accession>
<dbReference type="InterPro" id="IPR016024">
    <property type="entry name" value="ARM-type_fold"/>
</dbReference>
<evidence type="ECO:0000313" key="6">
    <source>
        <dbReference type="EMBL" id="OCL05110.1"/>
    </source>
</evidence>
<evidence type="ECO:0000256" key="4">
    <source>
        <dbReference type="ARBA" id="ARBA00023242"/>
    </source>
</evidence>